<dbReference type="HOGENOM" id="CLU_075826_2_2_6"/>
<evidence type="ECO:0000256" key="8">
    <source>
        <dbReference type="PIRNR" id="PIRNR004553"/>
    </source>
</evidence>
<evidence type="ECO:0000256" key="4">
    <source>
        <dbReference type="ARBA" id="ARBA00013682"/>
    </source>
</evidence>
<dbReference type="PANTHER" id="PTHR43542:SF1">
    <property type="entry name" value="METHYLTRANSFERASE"/>
    <property type="match status" value="1"/>
</dbReference>
<evidence type="ECO:0000256" key="7">
    <source>
        <dbReference type="ARBA" id="ARBA00048326"/>
    </source>
</evidence>
<evidence type="ECO:0000256" key="2">
    <source>
        <dbReference type="ARBA" id="ARBA00005269"/>
    </source>
</evidence>
<dbReference type="PANTHER" id="PTHR43542">
    <property type="entry name" value="METHYLTRANSFERASE"/>
    <property type="match status" value="1"/>
</dbReference>
<dbReference type="InterPro" id="IPR029063">
    <property type="entry name" value="SAM-dependent_MTases_sf"/>
</dbReference>
<comment type="catalytic activity">
    <reaction evidence="7 8">
        <text>guanosine(966) in 16S rRNA + S-adenosyl-L-methionine = N(2)-methylguanosine(966) in 16S rRNA + S-adenosyl-L-homocysteine + H(+)</text>
        <dbReference type="Rhea" id="RHEA:23548"/>
        <dbReference type="Rhea" id="RHEA-COMP:10211"/>
        <dbReference type="Rhea" id="RHEA-COMP:10212"/>
        <dbReference type="ChEBI" id="CHEBI:15378"/>
        <dbReference type="ChEBI" id="CHEBI:57856"/>
        <dbReference type="ChEBI" id="CHEBI:59789"/>
        <dbReference type="ChEBI" id="CHEBI:74269"/>
        <dbReference type="ChEBI" id="CHEBI:74481"/>
        <dbReference type="EC" id="2.1.1.171"/>
    </reaction>
</comment>
<dbReference type="EMBL" id="JH611157">
    <property type="protein sequence ID" value="EJP71505.1"/>
    <property type="molecule type" value="Genomic_DNA"/>
</dbReference>
<dbReference type="Proteomes" id="UP000010305">
    <property type="component" value="Unassembled WGS sequence"/>
</dbReference>
<evidence type="ECO:0000256" key="6">
    <source>
        <dbReference type="ARBA" id="ARBA00022679"/>
    </source>
</evidence>
<dbReference type="EC" id="2.1.1.171" evidence="3 8"/>
<dbReference type="InterPro" id="IPR004398">
    <property type="entry name" value="RNA_MeTrfase_RsmD"/>
</dbReference>
<dbReference type="Pfam" id="PF03602">
    <property type="entry name" value="Cons_hypoth95"/>
    <property type="match status" value="1"/>
</dbReference>
<evidence type="ECO:0000256" key="3">
    <source>
        <dbReference type="ARBA" id="ARBA00012141"/>
    </source>
</evidence>
<sequence>MKNNIRITGGYLKGKNIPFDFKNSLRPTSSKLREVLFNWIQFEIKGMECLDLFAGTGALGIEALSRGAKKTIFIELNKKNYQTLKIAIKKLDLNEKSMVLFKDGLSWIKKSNLSNLDLILIDPPFNSDIETSVLDSLANNKTLMRSCKIYLEFSKFSSFQIPETFSVLKEKNVGDVRALFLKYDNKNSI</sequence>
<dbReference type="Gene3D" id="3.40.50.150">
    <property type="entry name" value="Vaccinia Virus protein VP39"/>
    <property type="match status" value="1"/>
</dbReference>
<dbReference type="InterPro" id="IPR002052">
    <property type="entry name" value="DNA_methylase_N6_adenine_CS"/>
</dbReference>
<evidence type="ECO:0000313" key="9">
    <source>
        <dbReference type="EMBL" id="EJP71505.1"/>
    </source>
</evidence>
<keyword evidence="8" id="KW-0949">S-adenosyl-L-methionine</keyword>
<dbReference type="STRING" id="1123866.NT01SARS_1315"/>
<comment type="function">
    <text evidence="1 8">Specifically methylates the guanine in position 966 of 16S rRNA in the assembled 30S particle.</text>
</comment>
<dbReference type="PROSITE" id="PS00092">
    <property type="entry name" value="N6_MTASE"/>
    <property type="match status" value="1"/>
</dbReference>
<dbReference type="CDD" id="cd02440">
    <property type="entry name" value="AdoMet_MTases"/>
    <property type="match status" value="1"/>
</dbReference>
<accession>J4WQF8</accession>
<dbReference type="AlphaFoldDB" id="J4WQF8"/>
<dbReference type="PIRSF" id="PIRSF004553">
    <property type="entry name" value="CHP00095"/>
    <property type="match status" value="1"/>
</dbReference>
<evidence type="ECO:0000256" key="1">
    <source>
        <dbReference type="ARBA" id="ARBA00002649"/>
    </source>
</evidence>
<dbReference type="NCBIfam" id="TIGR00095">
    <property type="entry name" value="16S rRNA (guanine(966)-N(2))-methyltransferase RsmD"/>
    <property type="match status" value="1"/>
</dbReference>
<gene>
    <name evidence="9" type="ORF">NT01SARS_1315</name>
</gene>
<reference evidence="9 10" key="1">
    <citation type="journal article" date="2012" name="ISME J.">
        <title>Genomic insights to SAR86, an abundant and uncultivated marine bacterial lineage.</title>
        <authorList>
            <person name="Dupont C.L."/>
            <person name="Rusch D.B."/>
            <person name="Yooseph S."/>
            <person name="Lombardo M.J."/>
            <person name="Richter R.A."/>
            <person name="Valas R."/>
            <person name="Novotny M."/>
            <person name="Yee-Greenbaum J."/>
            <person name="Selengut J.D."/>
            <person name="Haft D.H."/>
            <person name="Halpern A.L."/>
            <person name="Lasken R.S."/>
            <person name="Nealson K."/>
            <person name="Friedman R."/>
            <person name="Venter J.C."/>
        </authorList>
    </citation>
    <scope>NUCLEOTIDE SEQUENCE [LARGE SCALE GENOMIC DNA]</scope>
</reference>
<proteinExistence type="inferred from homology"/>
<protein>
    <recommendedName>
        <fullName evidence="4 8">Ribosomal RNA small subunit methyltransferase D</fullName>
        <ecNumber evidence="3 8">2.1.1.171</ecNumber>
    </recommendedName>
</protein>
<evidence type="ECO:0000256" key="5">
    <source>
        <dbReference type="ARBA" id="ARBA00022603"/>
    </source>
</evidence>
<comment type="similarity">
    <text evidence="2 8">Belongs to the methyltransferase superfamily. RsmD family.</text>
</comment>
<evidence type="ECO:0000313" key="10">
    <source>
        <dbReference type="Proteomes" id="UP000010305"/>
    </source>
</evidence>
<dbReference type="SUPFAM" id="SSF53335">
    <property type="entry name" value="S-adenosyl-L-methionine-dependent methyltransferases"/>
    <property type="match status" value="1"/>
</dbReference>
<organism evidence="9 10">
    <name type="scientific">SAR86 cluster bacterium SAR86A</name>
    <dbReference type="NCBI Taxonomy" id="1123866"/>
    <lineage>
        <taxon>Bacteria</taxon>
        <taxon>Pseudomonadati</taxon>
        <taxon>Pseudomonadota</taxon>
        <taxon>Gammaproteobacteria</taxon>
        <taxon>SAR86 cluster</taxon>
    </lineage>
</organism>
<dbReference type="GO" id="GO:0052913">
    <property type="term" value="F:16S rRNA (guanine(966)-N(2))-methyltransferase activity"/>
    <property type="evidence" value="ECO:0007669"/>
    <property type="project" value="UniProtKB-EC"/>
</dbReference>
<dbReference type="GO" id="GO:0003676">
    <property type="term" value="F:nucleic acid binding"/>
    <property type="evidence" value="ECO:0007669"/>
    <property type="project" value="InterPro"/>
</dbReference>
<keyword evidence="8" id="KW-0698">rRNA processing</keyword>
<keyword evidence="5 8" id="KW-0489">Methyltransferase</keyword>
<keyword evidence="6 8" id="KW-0808">Transferase</keyword>
<name>J4WQF8_9GAMM</name>